<geneLocation type="plasmid" evidence="2 3">
    <name>pFMUON74</name>
</geneLocation>
<dbReference type="InterPro" id="IPR001387">
    <property type="entry name" value="Cro/C1-type_HTH"/>
</dbReference>
<dbReference type="KEGG" id="nwl:NWFMUON74_71840"/>
<dbReference type="CDD" id="cd00093">
    <property type="entry name" value="HTH_XRE"/>
    <property type="match status" value="1"/>
</dbReference>
<dbReference type="Gene3D" id="1.10.260.40">
    <property type="entry name" value="lambda repressor-like DNA-binding domains"/>
    <property type="match status" value="1"/>
</dbReference>
<name>A0A7G1KWG1_9NOCA</name>
<reference evidence="2 3" key="1">
    <citation type="submission" date="2020-08" db="EMBL/GenBank/DDBJ databases">
        <title>Genome Sequencing of Nocardia wallacei strain FMUON74 and assembly.</title>
        <authorList>
            <person name="Toyokawa M."/>
            <person name="Uesaka K."/>
        </authorList>
    </citation>
    <scope>NUCLEOTIDE SEQUENCE [LARGE SCALE GENOMIC DNA]</scope>
    <source>
        <strain evidence="2 3">FMUON74</strain>
        <plasmid evidence="2 3">pFMUON74</plasmid>
    </source>
</reference>
<feature type="domain" description="HTH cro/C1-type" evidence="1">
    <location>
        <begin position="18"/>
        <end position="73"/>
    </location>
</feature>
<dbReference type="SUPFAM" id="SSF47413">
    <property type="entry name" value="lambda repressor-like DNA-binding domains"/>
    <property type="match status" value="1"/>
</dbReference>
<sequence>MALDSVGTALIRRHIGRRLTALRGKRSQDQVSNALGISRSTIVRMEDGHEAVRYTVPNMKALLDLYEASEEDRHILLALAAETRNGRSKSWWHDYTQTELPEWFGLFVIMEDSATKIRVYESELVPGLLQTEEYAELLYRTPANSASEEQIRQRVKVRLDRQSLLTREPPPELNVVLNEAVITRPIGTDGLMTRQVEHLLDLMKRPNVTIRILPWKAGMHGGMSAANSFTLLEFPDDPSGEPIEPPLAYVDTLTGAMYLQKQDEFAAYERVWRDIDKKALSVSDSKNLIISALEGFTR</sequence>
<evidence type="ECO:0000313" key="3">
    <source>
        <dbReference type="Proteomes" id="UP000516173"/>
    </source>
</evidence>
<protein>
    <submittedName>
        <fullName evidence="2">Transcriptional regulator</fullName>
    </submittedName>
</protein>
<dbReference type="SMART" id="SM00530">
    <property type="entry name" value="HTH_XRE"/>
    <property type="match status" value="1"/>
</dbReference>
<dbReference type="RefSeq" id="WP_187689693.1">
    <property type="nucleotide sequence ID" value="NZ_AP023397.1"/>
</dbReference>
<keyword evidence="3" id="KW-1185">Reference proteome</keyword>
<dbReference type="InterPro" id="IPR010982">
    <property type="entry name" value="Lambda_DNA-bd_dom_sf"/>
</dbReference>
<gene>
    <name evidence="2" type="ORF">NWFMUON74_71840</name>
</gene>
<dbReference type="AlphaFoldDB" id="A0A7G1KWG1"/>
<keyword evidence="2" id="KW-0614">Plasmid</keyword>
<dbReference type="GeneID" id="80351551"/>
<dbReference type="Pfam" id="PF19054">
    <property type="entry name" value="DUF5753"/>
    <property type="match status" value="1"/>
</dbReference>
<evidence type="ECO:0000259" key="1">
    <source>
        <dbReference type="SMART" id="SM00530"/>
    </source>
</evidence>
<organism evidence="2 3">
    <name type="scientific">Nocardia wallacei</name>
    <dbReference type="NCBI Taxonomy" id="480035"/>
    <lineage>
        <taxon>Bacteria</taxon>
        <taxon>Bacillati</taxon>
        <taxon>Actinomycetota</taxon>
        <taxon>Actinomycetes</taxon>
        <taxon>Mycobacteriales</taxon>
        <taxon>Nocardiaceae</taxon>
        <taxon>Nocardia</taxon>
    </lineage>
</organism>
<dbReference type="InterPro" id="IPR043917">
    <property type="entry name" value="DUF5753"/>
</dbReference>
<accession>A0A7G1KWG1</accession>
<proteinExistence type="predicted"/>
<dbReference type="GO" id="GO:0003677">
    <property type="term" value="F:DNA binding"/>
    <property type="evidence" value="ECO:0007669"/>
    <property type="project" value="InterPro"/>
</dbReference>
<dbReference type="Proteomes" id="UP000516173">
    <property type="component" value="Plasmid pFMUON74"/>
</dbReference>
<evidence type="ECO:0000313" key="2">
    <source>
        <dbReference type="EMBL" id="BCK59412.1"/>
    </source>
</evidence>
<dbReference type="Pfam" id="PF13560">
    <property type="entry name" value="HTH_31"/>
    <property type="match status" value="1"/>
</dbReference>
<dbReference type="EMBL" id="AP023397">
    <property type="protein sequence ID" value="BCK59412.1"/>
    <property type="molecule type" value="Genomic_DNA"/>
</dbReference>